<accession>A0A1V4D9E1</accession>
<dbReference type="Gene3D" id="1.10.260.40">
    <property type="entry name" value="lambda repressor-like DNA-binding domains"/>
    <property type="match status" value="1"/>
</dbReference>
<evidence type="ECO:0000259" key="5">
    <source>
        <dbReference type="PROSITE" id="PS50932"/>
    </source>
</evidence>
<dbReference type="PROSITE" id="PS00356">
    <property type="entry name" value="HTH_LACI_1"/>
    <property type="match status" value="1"/>
</dbReference>
<feature type="domain" description="HTH lacI-type" evidence="5">
    <location>
        <begin position="2"/>
        <end position="59"/>
    </location>
</feature>
<reference evidence="6" key="1">
    <citation type="submission" date="2016-12" db="EMBL/GenBank/DDBJ databases">
        <title>Genome sequence of Streptomyces antioxidans MUSC 164.</title>
        <authorList>
            <person name="Lee L.-H."/>
            <person name="Ser H.-L."/>
        </authorList>
    </citation>
    <scope>NUCLEOTIDE SEQUENCE [LARGE SCALE GENOMIC DNA]</scope>
    <source>
        <strain evidence="6">MUSC 164</strain>
    </source>
</reference>
<dbReference type="PANTHER" id="PTHR30146:SF153">
    <property type="entry name" value="LACTOSE OPERON REPRESSOR"/>
    <property type="match status" value="1"/>
</dbReference>
<dbReference type="RefSeq" id="WP_053048683.1">
    <property type="nucleotide sequence ID" value="NZ_LAKD02000018.1"/>
</dbReference>
<evidence type="ECO:0000256" key="2">
    <source>
        <dbReference type="ARBA" id="ARBA00023125"/>
    </source>
</evidence>
<evidence type="ECO:0000313" key="6">
    <source>
        <dbReference type="EMBL" id="OPF81763.1"/>
    </source>
</evidence>
<dbReference type="InterPro" id="IPR000843">
    <property type="entry name" value="HTH_LacI"/>
</dbReference>
<dbReference type="Gene3D" id="3.40.50.2300">
    <property type="match status" value="2"/>
</dbReference>
<dbReference type="CDD" id="cd06267">
    <property type="entry name" value="PBP1_LacI_sugar_binding-like"/>
    <property type="match status" value="1"/>
</dbReference>
<evidence type="ECO:0000256" key="3">
    <source>
        <dbReference type="ARBA" id="ARBA00023163"/>
    </source>
</evidence>
<dbReference type="CDD" id="cd01392">
    <property type="entry name" value="HTH_LacI"/>
    <property type="match status" value="1"/>
</dbReference>
<evidence type="ECO:0000256" key="4">
    <source>
        <dbReference type="SAM" id="MobiDB-lite"/>
    </source>
</evidence>
<dbReference type="GO" id="GO:0000976">
    <property type="term" value="F:transcription cis-regulatory region binding"/>
    <property type="evidence" value="ECO:0007669"/>
    <property type="project" value="TreeGrafter"/>
</dbReference>
<gene>
    <name evidence="6" type="ORF">VT50_0208850</name>
</gene>
<keyword evidence="1" id="KW-0805">Transcription regulation</keyword>
<dbReference type="OrthoDB" id="3226810at2"/>
<name>A0A1V4D9E1_9ACTN</name>
<comment type="caution">
    <text evidence="6">The sequence shown here is derived from an EMBL/GenBank/DDBJ whole genome shotgun (WGS) entry which is preliminary data.</text>
</comment>
<dbReference type="AlphaFoldDB" id="A0A1V4D9E1"/>
<feature type="region of interest" description="Disordered" evidence="4">
    <location>
        <begin position="314"/>
        <end position="339"/>
    </location>
</feature>
<evidence type="ECO:0000256" key="1">
    <source>
        <dbReference type="ARBA" id="ARBA00023015"/>
    </source>
</evidence>
<dbReference type="InterPro" id="IPR028082">
    <property type="entry name" value="Peripla_BP_I"/>
</dbReference>
<dbReference type="PROSITE" id="PS50932">
    <property type="entry name" value="HTH_LACI_2"/>
    <property type="match status" value="1"/>
</dbReference>
<dbReference type="SUPFAM" id="SSF53822">
    <property type="entry name" value="Periplasmic binding protein-like I"/>
    <property type="match status" value="1"/>
</dbReference>
<dbReference type="Proteomes" id="UP000033615">
    <property type="component" value="Unassembled WGS sequence"/>
</dbReference>
<dbReference type="InterPro" id="IPR001761">
    <property type="entry name" value="Peripla_BP/Lac1_sug-bd_dom"/>
</dbReference>
<keyword evidence="2" id="KW-0238">DNA-binding</keyword>
<feature type="compositionally biased region" description="Basic and acidic residues" evidence="4">
    <location>
        <begin position="322"/>
        <end position="339"/>
    </location>
</feature>
<dbReference type="Pfam" id="PF00532">
    <property type="entry name" value="Peripla_BP_1"/>
    <property type="match status" value="1"/>
</dbReference>
<dbReference type="SUPFAM" id="SSF47413">
    <property type="entry name" value="lambda repressor-like DNA-binding domains"/>
    <property type="match status" value="1"/>
</dbReference>
<dbReference type="EMBL" id="LAKD02000018">
    <property type="protein sequence ID" value="OPF81763.1"/>
    <property type="molecule type" value="Genomic_DNA"/>
</dbReference>
<proteinExistence type="predicted"/>
<dbReference type="SMART" id="SM00354">
    <property type="entry name" value="HTH_LACI"/>
    <property type="match status" value="1"/>
</dbReference>
<dbReference type="InterPro" id="IPR010982">
    <property type="entry name" value="Lambda_DNA-bd_dom_sf"/>
</dbReference>
<dbReference type="Pfam" id="PF00356">
    <property type="entry name" value="LacI"/>
    <property type="match status" value="1"/>
</dbReference>
<keyword evidence="7" id="KW-1185">Reference proteome</keyword>
<dbReference type="PANTHER" id="PTHR30146">
    <property type="entry name" value="LACI-RELATED TRANSCRIPTIONAL REPRESSOR"/>
    <property type="match status" value="1"/>
</dbReference>
<protein>
    <submittedName>
        <fullName evidence="6">LacI family transcriptional regulator</fullName>
    </submittedName>
</protein>
<dbReference type="GO" id="GO:0003700">
    <property type="term" value="F:DNA-binding transcription factor activity"/>
    <property type="evidence" value="ECO:0007669"/>
    <property type="project" value="TreeGrafter"/>
</dbReference>
<organism evidence="6 7">
    <name type="scientific">Streptomyces antioxidans</name>
    <dbReference type="NCBI Taxonomy" id="1507734"/>
    <lineage>
        <taxon>Bacteria</taxon>
        <taxon>Bacillati</taxon>
        <taxon>Actinomycetota</taxon>
        <taxon>Actinomycetes</taxon>
        <taxon>Kitasatosporales</taxon>
        <taxon>Streptomycetaceae</taxon>
        <taxon>Streptomyces</taxon>
    </lineage>
</organism>
<sequence>MATLRDVAELAKVSVTTASRVLNGADESHPVSSGVRASVISAAATLGYRRSAAGRALKNGHSNLIGVVASDILDPYFAEMIRGIEIAAAECGHVTVLANANRDPHQERTKFQVLREHGASGIVFCGSDIEGSPGTADLAREVNRAVGEGTRVVSLAPRGFVSTEIIVDNEATAYALTQHMLDLGYRDIAFAGGLPGLTAAELRIRGYQRAMYECGRLPRVVGRNGMSQMTGREATQQLLRAPDPPDSIICTNDETAIGSLAAIWQAGLRIPDDIAIAGIGGTATGRVFDLTTIELPLAELGRLAVDYIVRKPDEPPTAPDCALREGRTTRATRAVRDSV</sequence>
<keyword evidence="3" id="KW-0804">Transcription</keyword>
<evidence type="ECO:0000313" key="7">
    <source>
        <dbReference type="Proteomes" id="UP000033615"/>
    </source>
</evidence>